<accession>E9HG84</accession>
<evidence type="ECO:0000256" key="1">
    <source>
        <dbReference type="SAM" id="MobiDB-lite"/>
    </source>
</evidence>
<protein>
    <submittedName>
        <fullName evidence="2">Uncharacterized protein</fullName>
    </submittedName>
</protein>
<organism evidence="2 3">
    <name type="scientific">Daphnia pulex</name>
    <name type="common">Water flea</name>
    <dbReference type="NCBI Taxonomy" id="6669"/>
    <lineage>
        <taxon>Eukaryota</taxon>
        <taxon>Metazoa</taxon>
        <taxon>Ecdysozoa</taxon>
        <taxon>Arthropoda</taxon>
        <taxon>Crustacea</taxon>
        <taxon>Branchiopoda</taxon>
        <taxon>Diplostraca</taxon>
        <taxon>Cladocera</taxon>
        <taxon>Anomopoda</taxon>
        <taxon>Daphniidae</taxon>
        <taxon>Daphnia</taxon>
    </lineage>
</organism>
<feature type="compositionally biased region" description="Basic residues" evidence="1">
    <location>
        <begin position="1"/>
        <end position="12"/>
    </location>
</feature>
<dbReference type="eggNOG" id="ENOG502RVV2">
    <property type="taxonomic scope" value="Eukaryota"/>
</dbReference>
<evidence type="ECO:0000313" key="3">
    <source>
        <dbReference type="Proteomes" id="UP000000305"/>
    </source>
</evidence>
<feature type="region of interest" description="Disordered" evidence="1">
    <location>
        <begin position="270"/>
        <end position="290"/>
    </location>
</feature>
<feature type="region of interest" description="Disordered" evidence="1">
    <location>
        <begin position="1"/>
        <end position="106"/>
    </location>
</feature>
<feature type="compositionally biased region" description="Low complexity" evidence="1">
    <location>
        <begin position="72"/>
        <end position="86"/>
    </location>
</feature>
<keyword evidence="3" id="KW-1185">Reference proteome</keyword>
<gene>
    <name evidence="2" type="ORF">DAPPUDRAFT_113827</name>
</gene>
<dbReference type="AlphaFoldDB" id="E9HG84"/>
<dbReference type="Proteomes" id="UP000000305">
    <property type="component" value="Unassembled WGS sequence"/>
</dbReference>
<dbReference type="InParanoid" id="E9HG84"/>
<name>E9HG84_DAPPU</name>
<evidence type="ECO:0000313" key="2">
    <source>
        <dbReference type="EMBL" id="EFX69269.1"/>
    </source>
</evidence>
<dbReference type="HOGENOM" id="CLU_960612_0_0_1"/>
<proteinExistence type="predicted"/>
<sequence>MHSDKKRSKRKGSKDDTPNRLALPKASKNLSERVITDSEESMNRVLAESEPDSGAKSRRAPRKNPDGTLNLPRSRPSSRASDRNPSGSPPVINLEGNTNEPQSPKIGLTIDDIQRQAGAQHSPEILAPNLEGFGVTPERKTLSELIGEEFTRFNGEMTAIAGRLNMTDARVTQTVARLESVAELSGISQAIASLPVALSPQLVVPDENPLADDEIDVVLASMDMEFITTPFSPAISFLNSWNISERQRIEEQDNEEEELDLLMSQVNDADVSRLVEEEEEENRRKRKAEE</sequence>
<reference evidence="2 3" key="1">
    <citation type="journal article" date="2011" name="Science">
        <title>The ecoresponsive genome of Daphnia pulex.</title>
        <authorList>
            <person name="Colbourne J.K."/>
            <person name="Pfrender M.E."/>
            <person name="Gilbert D."/>
            <person name="Thomas W.K."/>
            <person name="Tucker A."/>
            <person name="Oakley T.H."/>
            <person name="Tokishita S."/>
            <person name="Aerts A."/>
            <person name="Arnold G.J."/>
            <person name="Basu M.K."/>
            <person name="Bauer D.J."/>
            <person name="Caceres C.E."/>
            <person name="Carmel L."/>
            <person name="Casola C."/>
            <person name="Choi J.H."/>
            <person name="Detter J.C."/>
            <person name="Dong Q."/>
            <person name="Dusheyko S."/>
            <person name="Eads B.D."/>
            <person name="Frohlich T."/>
            <person name="Geiler-Samerotte K.A."/>
            <person name="Gerlach D."/>
            <person name="Hatcher P."/>
            <person name="Jogdeo S."/>
            <person name="Krijgsveld J."/>
            <person name="Kriventseva E.V."/>
            <person name="Kultz D."/>
            <person name="Laforsch C."/>
            <person name="Lindquist E."/>
            <person name="Lopez J."/>
            <person name="Manak J.R."/>
            <person name="Muller J."/>
            <person name="Pangilinan J."/>
            <person name="Patwardhan R.P."/>
            <person name="Pitluck S."/>
            <person name="Pritham E.J."/>
            <person name="Rechtsteiner A."/>
            <person name="Rho M."/>
            <person name="Rogozin I.B."/>
            <person name="Sakarya O."/>
            <person name="Salamov A."/>
            <person name="Schaack S."/>
            <person name="Shapiro H."/>
            <person name="Shiga Y."/>
            <person name="Skalitzky C."/>
            <person name="Smith Z."/>
            <person name="Souvorov A."/>
            <person name="Sung W."/>
            <person name="Tang Z."/>
            <person name="Tsuchiya D."/>
            <person name="Tu H."/>
            <person name="Vos H."/>
            <person name="Wang M."/>
            <person name="Wolf Y.I."/>
            <person name="Yamagata H."/>
            <person name="Yamada T."/>
            <person name="Ye Y."/>
            <person name="Shaw J.R."/>
            <person name="Andrews J."/>
            <person name="Crease T.J."/>
            <person name="Tang H."/>
            <person name="Lucas S.M."/>
            <person name="Robertson H.M."/>
            <person name="Bork P."/>
            <person name="Koonin E.V."/>
            <person name="Zdobnov E.M."/>
            <person name="Grigoriev I.V."/>
            <person name="Lynch M."/>
            <person name="Boore J.L."/>
        </authorList>
    </citation>
    <scope>NUCLEOTIDE SEQUENCE [LARGE SCALE GENOMIC DNA]</scope>
</reference>
<dbReference type="KEGG" id="dpx:DAPPUDRAFT_113827"/>
<dbReference type="PhylomeDB" id="E9HG84"/>
<dbReference type="EMBL" id="GL732639">
    <property type="protein sequence ID" value="EFX69269.1"/>
    <property type="molecule type" value="Genomic_DNA"/>
</dbReference>